<evidence type="ECO:0000256" key="1">
    <source>
        <dbReference type="SAM" id="SignalP"/>
    </source>
</evidence>
<dbReference type="EMBL" id="JASWJB010000108">
    <property type="protein sequence ID" value="KAK2597295.1"/>
    <property type="molecule type" value="Genomic_DNA"/>
</dbReference>
<evidence type="ECO:0000313" key="2">
    <source>
        <dbReference type="EMBL" id="KAK2597295.1"/>
    </source>
</evidence>
<dbReference type="AlphaFoldDB" id="A0AAJ0CND3"/>
<feature type="chain" id="PRO_5042603844" evidence="1">
    <location>
        <begin position="18"/>
        <end position="277"/>
    </location>
</feature>
<feature type="signal peptide" evidence="1">
    <location>
        <begin position="1"/>
        <end position="17"/>
    </location>
</feature>
<sequence>MRYSYMILGLSVTLALASVIKEQRATGKLLPFIGKRGIEIEREVTGNPELACGTDLFCRFFDVRTRDRRHNIQGNFRGRKDCLAARESRVAIKPRAEATSPKKLRYIEESETDKSSGCFRKMGGLETCLGSRKYCETEAYKSRDSPKAYASKRECFEDRDIPVSSKIPFVGVYDIRSAAAPAKLPFIEESETDKSLNCVQKIGELEICLGSRRYCETEAYKSRDSLKQYASKEECFADRKHGQSPVMTIPLGRSVSISEDARRLGKLQVVQDPRILS</sequence>
<dbReference type="Proteomes" id="UP001251528">
    <property type="component" value="Unassembled WGS sequence"/>
</dbReference>
<protein>
    <submittedName>
        <fullName evidence="2">Uncharacterized protein</fullName>
    </submittedName>
</protein>
<keyword evidence="3" id="KW-1185">Reference proteome</keyword>
<proteinExistence type="predicted"/>
<accession>A0AAJ0CND3</accession>
<gene>
    <name evidence="2" type="ORF">QQS21_006069</name>
</gene>
<reference evidence="2" key="1">
    <citation type="submission" date="2023-06" db="EMBL/GenBank/DDBJ databases">
        <title>Conoideocrella luteorostrata (Hypocreales: Clavicipitaceae), a potential biocontrol fungus for elongate hemlock scale in United States Christmas tree production areas.</title>
        <authorList>
            <person name="Barrett H."/>
            <person name="Lovett B."/>
            <person name="Macias A.M."/>
            <person name="Stajich J.E."/>
            <person name="Kasson M.T."/>
        </authorList>
    </citation>
    <scope>NUCLEOTIDE SEQUENCE</scope>
    <source>
        <strain evidence="2">ARSEF 14590</strain>
    </source>
</reference>
<evidence type="ECO:0000313" key="3">
    <source>
        <dbReference type="Proteomes" id="UP001251528"/>
    </source>
</evidence>
<comment type="caution">
    <text evidence="2">The sequence shown here is derived from an EMBL/GenBank/DDBJ whole genome shotgun (WGS) entry which is preliminary data.</text>
</comment>
<keyword evidence="1" id="KW-0732">Signal</keyword>
<name>A0AAJ0CND3_9HYPO</name>
<organism evidence="2 3">
    <name type="scientific">Conoideocrella luteorostrata</name>
    <dbReference type="NCBI Taxonomy" id="1105319"/>
    <lineage>
        <taxon>Eukaryota</taxon>
        <taxon>Fungi</taxon>
        <taxon>Dikarya</taxon>
        <taxon>Ascomycota</taxon>
        <taxon>Pezizomycotina</taxon>
        <taxon>Sordariomycetes</taxon>
        <taxon>Hypocreomycetidae</taxon>
        <taxon>Hypocreales</taxon>
        <taxon>Clavicipitaceae</taxon>
        <taxon>Conoideocrella</taxon>
    </lineage>
</organism>